<evidence type="ECO:0000259" key="1">
    <source>
        <dbReference type="Pfam" id="PF00149"/>
    </source>
</evidence>
<comment type="caution">
    <text evidence="2">The sequence shown here is derived from an EMBL/GenBank/DDBJ whole genome shotgun (WGS) entry which is preliminary data.</text>
</comment>
<dbReference type="PANTHER" id="PTHR43143:SF1">
    <property type="entry name" value="SERINE_THREONINE-PROTEIN PHOSPHATASE CPPED1"/>
    <property type="match status" value="1"/>
</dbReference>
<dbReference type="STRING" id="907348.TresaDRAFT_2104"/>
<dbReference type="InterPro" id="IPR029052">
    <property type="entry name" value="Metallo-depent_PP-like"/>
</dbReference>
<dbReference type="eggNOG" id="COG1409">
    <property type="taxonomic scope" value="Bacteria"/>
</dbReference>
<dbReference type="OrthoDB" id="359158at2"/>
<sequence>MKFRFSAIFRLVFLFFLFPSCNFGAFWLEFGEESVESRARVLVDLGDLKQNPSVSGSVFSFVAFTDCHFGSSRVGRRDDEFLSAFGELFSCADESMRPSFAVCLGDIADGGRQGEYDDYNAFAEKISAAGKKSLGTDEFFVYGIPGNHDTYHGGISRFMDSVFPHATYYRFSAGGVSFYCLDTANGTLGYNQLSDLTRQMENDGRQKIVMTHYPIYAGGNFLMTMQDSSERNLLVTLFRKNGVRQVYEGHAHRPYGFDYKSFREDVLSAYLYDSVFYLVTVDCRSGGRASVTTRAVEF</sequence>
<organism evidence="2 3">
    <name type="scientific">Treponema saccharophilum DSM 2985</name>
    <dbReference type="NCBI Taxonomy" id="907348"/>
    <lineage>
        <taxon>Bacteria</taxon>
        <taxon>Pseudomonadati</taxon>
        <taxon>Spirochaetota</taxon>
        <taxon>Spirochaetia</taxon>
        <taxon>Spirochaetales</taxon>
        <taxon>Treponemataceae</taxon>
        <taxon>Treponema</taxon>
    </lineage>
</organism>
<dbReference type="Gene3D" id="3.60.21.10">
    <property type="match status" value="1"/>
</dbReference>
<keyword evidence="3" id="KW-1185">Reference proteome</keyword>
<evidence type="ECO:0000313" key="3">
    <source>
        <dbReference type="Proteomes" id="UP000003571"/>
    </source>
</evidence>
<accession>H7EJ05</accession>
<name>H7EJ05_9SPIR</name>
<dbReference type="SUPFAM" id="SSF56300">
    <property type="entry name" value="Metallo-dependent phosphatases"/>
    <property type="match status" value="1"/>
</dbReference>
<dbReference type="RefSeq" id="WP_004266617.1">
    <property type="nucleotide sequence ID" value="NZ_AGRW01000039.1"/>
</dbReference>
<dbReference type="PATRIC" id="fig|907348.3.peg.817"/>
<evidence type="ECO:0000313" key="2">
    <source>
        <dbReference type="EMBL" id="EIC02462.1"/>
    </source>
</evidence>
<dbReference type="Proteomes" id="UP000003571">
    <property type="component" value="Unassembled WGS sequence"/>
</dbReference>
<dbReference type="PANTHER" id="PTHR43143">
    <property type="entry name" value="METALLOPHOSPHOESTERASE, CALCINEURIN SUPERFAMILY"/>
    <property type="match status" value="1"/>
</dbReference>
<proteinExistence type="predicted"/>
<reference evidence="2 3" key="1">
    <citation type="submission" date="2011-09" db="EMBL/GenBank/DDBJ databases">
        <title>The draft genome of Treponema saccharophilum DSM 2985.</title>
        <authorList>
            <consortium name="US DOE Joint Genome Institute (JGI-PGF)"/>
            <person name="Lucas S."/>
            <person name="Copeland A."/>
            <person name="Lapidus A."/>
            <person name="Glavina del Rio T."/>
            <person name="Dalin E."/>
            <person name="Tice H."/>
            <person name="Bruce D."/>
            <person name="Goodwin L."/>
            <person name="Pitluck S."/>
            <person name="Peters L."/>
            <person name="Kyrpides N."/>
            <person name="Mavromatis K."/>
            <person name="Ivanova N."/>
            <person name="Markowitz V."/>
            <person name="Cheng J.-F."/>
            <person name="Hugenholtz P."/>
            <person name="Woyke T."/>
            <person name="Wu D."/>
            <person name="Gronow S."/>
            <person name="Wellnitz S."/>
            <person name="Brambilla E."/>
            <person name="Klenk H.-P."/>
            <person name="Eisen J.A."/>
        </authorList>
    </citation>
    <scope>NUCLEOTIDE SEQUENCE [LARGE SCALE GENOMIC DNA]</scope>
    <source>
        <strain evidence="2 3">DSM 2985</strain>
    </source>
</reference>
<dbReference type="InterPro" id="IPR004843">
    <property type="entry name" value="Calcineurin-like_PHP"/>
</dbReference>
<dbReference type="InterPro" id="IPR051918">
    <property type="entry name" value="STPP_CPPED1"/>
</dbReference>
<dbReference type="Pfam" id="PF00149">
    <property type="entry name" value="Metallophos"/>
    <property type="match status" value="1"/>
</dbReference>
<feature type="domain" description="Calcineurin-like phosphoesterase" evidence="1">
    <location>
        <begin position="60"/>
        <end position="254"/>
    </location>
</feature>
<dbReference type="AlphaFoldDB" id="H7EJ05"/>
<dbReference type="EMBL" id="AGRW01000039">
    <property type="protein sequence ID" value="EIC02462.1"/>
    <property type="molecule type" value="Genomic_DNA"/>
</dbReference>
<dbReference type="GO" id="GO:0016787">
    <property type="term" value="F:hydrolase activity"/>
    <property type="evidence" value="ECO:0007669"/>
    <property type="project" value="InterPro"/>
</dbReference>
<protein>
    <submittedName>
        <fullName evidence="2">Metallophosphoesterase</fullName>
    </submittedName>
</protein>
<gene>
    <name evidence="2" type="ORF">TresaDRAFT_2104</name>
</gene>